<protein>
    <submittedName>
        <fullName evidence="1">Uncharacterized protein</fullName>
    </submittedName>
</protein>
<evidence type="ECO:0000313" key="2">
    <source>
        <dbReference type="Proteomes" id="UP000541444"/>
    </source>
</evidence>
<name>A0A7J7LXC5_9MAGN</name>
<accession>A0A7J7LXC5</accession>
<keyword evidence="2" id="KW-1185">Reference proteome</keyword>
<gene>
    <name evidence="1" type="ORF">GIB67_036536</name>
</gene>
<dbReference type="Proteomes" id="UP000541444">
    <property type="component" value="Unassembled WGS sequence"/>
</dbReference>
<feature type="non-terminal residue" evidence="1">
    <location>
        <position position="1"/>
    </location>
</feature>
<reference evidence="1 2" key="1">
    <citation type="journal article" date="2020" name="IScience">
        <title>Genome Sequencing of the Endangered Kingdonia uniflora (Circaeasteraceae, Ranunculales) Reveals Potential Mechanisms of Evolutionary Specialization.</title>
        <authorList>
            <person name="Sun Y."/>
            <person name="Deng T."/>
            <person name="Zhang A."/>
            <person name="Moore M.J."/>
            <person name="Landis J.B."/>
            <person name="Lin N."/>
            <person name="Zhang H."/>
            <person name="Zhang X."/>
            <person name="Huang J."/>
            <person name="Zhang X."/>
            <person name="Sun H."/>
            <person name="Wang H."/>
        </authorList>
    </citation>
    <scope>NUCLEOTIDE SEQUENCE [LARGE SCALE GENOMIC DNA]</scope>
    <source>
        <strain evidence="1">TB1705</strain>
        <tissue evidence="1">Leaf</tissue>
    </source>
</reference>
<dbReference type="AlphaFoldDB" id="A0A7J7LXC5"/>
<proteinExistence type="predicted"/>
<dbReference type="EMBL" id="JACGCM010001938">
    <property type="protein sequence ID" value="KAF6147180.1"/>
    <property type="molecule type" value="Genomic_DNA"/>
</dbReference>
<evidence type="ECO:0000313" key="1">
    <source>
        <dbReference type="EMBL" id="KAF6147180.1"/>
    </source>
</evidence>
<organism evidence="1 2">
    <name type="scientific">Kingdonia uniflora</name>
    <dbReference type="NCBI Taxonomy" id="39325"/>
    <lineage>
        <taxon>Eukaryota</taxon>
        <taxon>Viridiplantae</taxon>
        <taxon>Streptophyta</taxon>
        <taxon>Embryophyta</taxon>
        <taxon>Tracheophyta</taxon>
        <taxon>Spermatophyta</taxon>
        <taxon>Magnoliopsida</taxon>
        <taxon>Ranunculales</taxon>
        <taxon>Circaeasteraceae</taxon>
        <taxon>Kingdonia</taxon>
    </lineage>
</organism>
<comment type="caution">
    <text evidence="1">The sequence shown here is derived from an EMBL/GenBank/DDBJ whole genome shotgun (WGS) entry which is preliminary data.</text>
</comment>
<sequence>REYCESFGNNTSLLSVKYELLRTIQLLKRVAGNTDSRNYNPNHQSGTKSITVKTSNREFCELFGSNAFYQSNMHS</sequence>